<evidence type="ECO:0000256" key="1">
    <source>
        <dbReference type="SAM" id="SignalP"/>
    </source>
</evidence>
<evidence type="ECO:0000313" key="2">
    <source>
        <dbReference type="EMBL" id="SMH49208.1"/>
    </source>
</evidence>
<dbReference type="OrthoDB" id="5241464at2"/>
<accession>A0A1X7PEF3</accession>
<feature type="signal peptide" evidence="1">
    <location>
        <begin position="1"/>
        <end position="26"/>
    </location>
</feature>
<protein>
    <recommendedName>
        <fullName evidence="4">CARDB domain-containing protein</fullName>
    </recommendedName>
</protein>
<dbReference type="RefSeq" id="WP_085465638.1">
    <property type="nucleotide sequence ID" value="NZ_FXBL01000004.1"/>
</dbReference>
<evidence type="ECO:0000313" key="3">
    <source>
        <dbReference type="Proteomes" id="UP000193083"/>
    </source>
</evidence>
<feature type="chain" id="PRO_5012869358" description="CARDB domain-containing protein" evidence="1">
    <location>
        <begin position="27"/>
        <end position="580"/>
    </location>
</feature>
<sequence length="580" mass="61735">MHLFSMCRRVAAVVFVLGALAWPQHADAGVLERNYLPQWMPMPRFIPGPPLWLPPVPPPAGGGEIYSPSQTATYEMSNIGGYSFPPCERNPGGLMTKTQWGSAAFRQAGRIVVHTFGSDFDTVLAAYRGSSCGALTLLGFNDNRIVSGISTSQSLLQFDVAANTQYRLQIGGRNGAEGDIYANVFRLPSGGGLSVFLAKYGGASFEGRDYVCELGYTHAPTCPAATFVVHNSTGHTLNVTPSSSLGGAFGVPAAFSLSPGQAKAVTFNYNTVFNRTTLRTVVGYFTFSGRVGTTLVSRAYSRGLVSVKSQTGYGANVLRAAVANQVRTAYVNEGVYFDVKISNIGTQAATGCHARSKVFSRLKTYWQLFTPPSTTGTPSVPVTIPAGGYKWLRVWMASQSARDGDPLSLGDIIIDCANTAELALNAANRFDLTSFGSFPLRNVVVAAVSPTTGVLNVPPTGIAKFRVSVKNTGPAVQMRVNGFYESPFDDPANSRFTVTGICAANAAGACTGPSGSTVLIYSSAQNVTNYFNVFVRAPAVNPGYDPSRRRIFLNVKQDTPANVSTDYVLVGTRGIAVRKN</sequence>
<gene>
    <name evidence="2" type="ORF">SAMN02982922_3878</name>
</gene>
<reference evidence="2 3" key="1">
    <citation type="submission" date="2017-04" db="EMBL/GenBank/DDBJ databases">
        <authorList>
            <person name="Afonso C.L."/>
            <person name="Miller P.J."/>
            <person name="Scott M.A."/>
            <person name="Spackman E."/>
            <person name="Goraichik I."/>
            <person name="Dimitrov K.M."/>
            <person name="Suarez D.L."/>
            <person name="Swayne D.E."/>
        </authorList>
    </citation>
    <scope>NUCLEOTIDE SEQUENCE [LARGE SCALE GENOMIC DNA]</scope>
    <source>
        <strain evidence="2 3">B5P</strain>
    </source>
</reference>
<dbReference type="EMBL" id="FXBL01000004">
    <property type="protein sequence ID" value="SMH49208.1"/>
    <property type="molecule type" value="Genomic_DNA"/>
</dbReference>
<keyword evidence="1" id="KW-0732">Signal</keyword>
<organism evidence="2 3">
    <name type="scientific">Mesorhizobium australicum</name>
    <dbReference type="NCBI Taxonomy" id="536018"/>
    <lineage>
        <taxon>Bacteria</taxon>
        <taxon>Pseudomonadati</taxon>
        <taxon>Pseudomonadota</taxon>
        <taxon>Alphaproteobacteria</taxon>
        <taxon>Hyphomicrobiales</taxon>
        <taxon>Phyllobacteriaceae</taxon>
        <taxon>Mesorhizobium</taxon>
    </lineage>
</organism>
<evidence type="ECO:0008006" key="4">
    <source>
        <dbReference type="Google" id="ProtNLM"/>
    </source>
</evidence>
<dbReference type="AlphaFoldDB" id="A0A1X7PEF3"/>
<proteinExistence type="predicted"/>
<keyword evidence="3" id="KW-1185">Reference proteome</keyword>
<dbReference type="Proteomes" id="UP000193083">
    <property type="component" value="Unassembled WGS sequence"/>
</dbReference>
<name>A0A1X7PEF3_9HYPH</name>